<organism evidence="1">
    <name type="scientific">Staphylococcus capitis</name>
    <dbReference type="NCBI Taxonomy" id="29388"/>
    <lineage>
        <taxon>Bacteria</taxon>
        <taxon>Bacillati</taxon>
        <taxon>Bacillota</taxon>
        <taxon>Bacilli</taxon>
        <taxon>Bacillales</taxon>
        <taxon>Staphylococcaceae</taxon>
        <taxon>Staphylococcus</taxon>
    </lineage>
</organism>
<proteinExistence type="predicted"/>
<sequence length="27" mass="3146">MAQCEAYIDMTKEHPKTKYKWDSNGIG</sequence>
<name>T1SZF7_STACP</name>
<accession>T1SZF7</accession>
<protein>
    <submittedName>
        <fullName evidence="1">Uncharacterized protein</fullName>
    </submittedName>
</protein>
<reference evidence="1" key="1">
    <citation type="journal article" date="2013" name="Antimicrob. Agents Chemother.">
        <title>Characterization of a Novel Composite Staphylococcal Cassette Chromosome mec (SCCmec-SCCcad/ars/cop) in the Neonatal Sepsis-Associated Staphylococcus capitis Pulsotype NRCS-A.</title>
        <authorList>
            <person name="Martins Simoes P."/>
            <person name="Rasigade J.P."/>
            <person name="Lemriss H."/>
            <person name="Butin M."/>
            <person name="Ginevra C."/>
            <person name="Lemriss S."/>
            <person name="Goering R.V."/>
            <person name="Ibrahimi A."/>
            <person name="Picaud J.C."/>
            <person name="El Kabbaj S."/>
            <person name="Vandenesch F."/>
            <person name="Laurent F."/>
        </authorList>
    </citation>
    <scope>NUCLEOTIDE SEQUENCE</scope>
    <source>
        <strain evidence="1">CR01</strain>
    </source>
</reference>
<dbReference type="AlphaFoldDB" id="T1SZF7"/>
<reference evidence="1" key="2">
    <citation type="submission" date="2013-05" db="EMBL/GenBank/DDBJ databases">
        <authorList>
            <person name="Simoes P.M."/>
            <person name="Lemriss H."/>
            <person name="Rasigade J.-P."/>
            <person name="Lemriss S."/>
            <person name="Laurent F."/>
        </authorList>
    </citation>
    <scope>NUCLEOTIDE SEQUENCE</scope>
    <source>
        <strain evidence="1">CR01</strain>
    </source>
</reference>
<dbReference type="EMBL" id="KF049201">
    <property type="protein sequence ID" value="AGT56816.1"/>
    <property type="molecule type" value="Genomic_DNA"/>
</dbReference>
<evidence type="ECO:0000313" key="1">
    <source>
        <dbReference type="EMBL" id="AGT56816.1"/>
    </source>
</evidence>